<dbReference type="RefSeq" id="WP_150802761.1">
    <property type="nucleotide sequence ID" value="NZ_CABVHY010000005.1"/>
</dbReference>
<dbReference type="InterPro" id="IPR050312">
    <property type="entry name" value="IolE/XylAMocC-like"/>
</dbReference>
<dbReference type="PANTHER" id="PTHR12110">
    <property type="entry name" value="HYDROXYPYRUVATE ISOMERASE"/>
    <property type="match status" value="1"/>
</dbReference>
<reference evidence="2 3" key="1">
    <citation type="submission" date="2019-09" db="EMBL/GenBank/DDBJ databases">
        <authorList>
            <person name="Chandra G."/>
            <person name="Truman W A."/>
        </authorList>
    </citation>
    <scope>NUCLEOTIDE SEQUENCE [LARGE SCALE GENOMIC DNA]</scope>
    <source>
        <strain evidence="2">PS723</strain>
    </source>
</reference>
<proteinExistence type="predicted"/>
<name>A0A5E7ASN3_PSEFL</name>
<dbReference type="InterPro" id="IPR036237">
    <property type="entry name" value="Xyl_isomerase-like_sf"/>
</dbReference>
<dbReference type="InterPro" id="IPR013022">
    <property type="entry name" value="Xyl_isomerase-like_TIM-brl"/>
</dbReference>
<dbReference type="EMBL" id="CABVHY010000005">
    <property type="protein sequence ID" value="VVN82388.1"/>
    <property type="molecule type" value="Genomic_DNA"/>
</dbReference>
<dbReference type="AlphaFoldDB" id="A0A5E7ASN3"/>
<dbReference type="Gene3D" id="3.20.20.150">
    <property type="entry name" value="Divalent-metal-dependent TIM barrel enzymes"/>
    <property type="match status" value="1"/>
</dbReference>
<evidence type="ECO:0000313" key="2">
    <source>
        <dbReference type="EMBL" id="VVN82388.1"/>
    </source>
</evidence>
<evidence type="ECO:0000259" key="1">
    <source>
        <dbReference type="Pfam" id="PF01261"/>
    </source>
</evidence>
<accession>A0A5E7ASN3</accession>
<feature type="domain" description="Xylose isomerase-like TIM barrel" evidence="1">
    <location>
        <begin position="84"/>
        <end position="252"/>
    </location>
</feature>
<dbReference type="Proteomes" id="UP000379480">
    <property type="component" value="Unassembled WGS sequence"/>
</dbReference>
<dbReference type="SUPFAM" id="SSF51658">
    <property type="entry name" value="Xylose isomerase-like"/>
    <property type="match status" value="1"/>
</dbReference>
<dbReference type="Pfam" id="PF01261">
    <property type="entry name" value="AP_endonuc_2"/>
    <property type="match status" value="1"/>
</dbReference>
<protein>
    <recommendedName>
        <fullName evidence="1">Xylose isomerase-like TIM barrel domain-containing protein</fullName>
    </recommendedName>
</protein>
<gene>
    <name evidence="2" type="ORF">PS723_01192</name>
</gene>
<evidence type="ECO:0000313" key="3">
    <source>
        <dbReference type="Proteomes" id="UP000379480"/>
    </source>
</evidence>
<organism evidence="2 3">
    <name type="scientific">Pseudomonas fluorescens</name>
    <dbReference type="NCBI Taxonomy" id="294"/>
    <lineage>
        <taxon>Bacteria</taxon>
        <taxon>Pseudomonadati</taxon>
        <taxon>Pseudomonadota</taxon>
        <taxon>Gammaproteobacteria</taxon>
        <taxon>Pseudomonadales</taxon>
        <taxon>Pseudomonadaceae</taxon>
        <taxon>Pseudomonas</taxon>
    </lineage>
</organism>
<dbReference type="PANTHER" id="PTHR12110:SF53">
    <property type="entry name" value="BLR5974 PROTEIN"/>
    <property type="match status" value="1"/>
</dbReference>
<dbReference type="OrthoDB" id="8421472at2"/>
<sequence length="362" mass="41328">MPLIQSRFDALLRHKAAGLPVPRLTPALASKLLERLDSLRLFAHAYPQLMKLTYGTYRPIDLLDFAYRHALDGISIHLLDGEERSLQQMSDDQLRIVSRRAEALGLAIHLEISSTQKADVDRVVEVAYVMGLQNIRVYSRYGGRLSEVLETIESDLHYLAKQAERYDLYIDFEQHEELKSSEIVTLLERINHPRLHVLFDFGNMINAAEQPLTALKTLAAHIRQVHMKGVRVVPEENGVGHYGVLQGSAEDDLPNARMLFELLMLGENGPQVIAFILEQENHYIAPAFRHVDEDEDPIIPYREMSQTSLPEGFTLEQMMAEEERWAINQIIYVRGLLQEFRLLAELVLQREGESASPCQDLP</sequence>